<feature type="region of interest" description="Disordered" evidence="6">
    <location>
        <begin position="293"/>
        <end position="314"/>
    </location>
</feature>
<proteinExistence type="predicted"/>
<feature type="transmembrane region" description="Helical" evidence="7">
    <location>
        <begin position="137"/>
        <end position="160"/>
    </location>
</feature>
<evidence type="ECO:0000256" key="3">
    <source>
        <dbReference type="ARBA" id="ARBA00022692"/>
    </source>
</evidence>
<feature type="transmembrane region" description="Helical" evidence="7">
    <location>
        <begin position="28"/>
        <end position="51"/>
    </location>
</feature>
<protein>
    <submittedName>
        <fullName evidence="8">Uncharacterized protein</fullName>
    </submittedName>
</protein>
<evidence type="ECO:0000313" key="8">
    <source>
        <dbReference type="EMBL" id="GAA5526808.1"/>
    </source>
</evidence>
<comment type="subcellular location">
    <subcellularLocation>
        <location evidence="1">Cell membrane</location>
        <topology evidence="1">Multi-pass membrane protein</topology>
    </subcellularLocation>
</comment>
<gene>
    <name evidence="8" type="ORF">Hgul01_00588</name>
</gene>
<accession>A0ABP9WX29</accession>
<dbReference type="Pfam" id="PF03631">
    <property type="entry name" value="Virul_fac_BrkB"/>
    <property type="match status" value="1"/>
</dbReference>
<evidence type="ECO:0000256" key="6">
    <source>
        <dbReference type="SAM" id="MobiDB-lite"/>
    </source>
</evidence>
<comment type="caution">
    <text evidence="8">The sequence shown here is derived from an EMBL/GenBank/DDBJ whole genome shotgun (WGS) entry which is preliminary data.</text>
</comment>
<evidence type="ECO:0000256" key="1">
    <source>
        <dbReference type="ARBA" id="ARBA00004651"/>
    </source>
</evidence>
<keyword evidence="4 7" id="KW-1133">Transmembrane helix</keyword>
<dbReference type="PANTHER" id="PTHR30213:SF1">
    <property type="entry name" value="INNER MEMBRANE PROTEIN YHJD"/>
    <property type="match status" value="1"/>
</dbReference>
<evidence type="ECO:0000313" key="9">
    <source>
        <dbReference type="Proteomes" id="UP001428290"/>
    </source>
</evidence>
<sequence>MQPSMLNLFKQTFKEWGDDKVPRLGAALAYYTVFSLAPLLIIAISIAGLVFDQDAARGEVTRQLATLINDDAAQAINEIIQQSSNQHSGIIGTLIGVATLLFGASGVFGQLKDAMNTIWGVEPKPGRGIWGIVQERFFSFTMVLGVGFLLLVSLIISTLLEAGKNWLFGAEIGIVFQIVNLIVSFGIITVVFALLFKFLPDVKMAWRDVWIGAALTALLFTIGKFAIGQYLSTSSTASTFGAAGSLIIVLLWVYYSSQILFIGAELTQVYANMYGSHVQPDDDAVAVTAAARAEQGLSNPDSPRDQRTPRPKLAASKPQIIVTERFKSLEKQRYLAAVLGFLLAVLAGAFKSLINDKSPS</sequence>
<keyword evidence="5 7" id="KW-0472">Membrane</keyword>
<feature type="transmembrane region" description="Helical" evidence="7">
    <location>
        <begin position="208"/>
        <end position="231"/>
    </location>
</feature>
<dbReference type="NCBIfam" id="TIGR00765">
    <property type="entry name" value="yihY_not_rbn"/>
    <property type="match status" value="1"/>
</dbReference>
<dbReference type="EMBL" id="BAABRU010000002">
    <property type="protein sequence ID" value="GAA5526808.1"/>
    <property type="molecule type" value="Genomic_DNA"/>
</dbReference>
<feature type="transmembrane region" description="Helical" evidence="7">
    <location>
        <begin position="334"/>
        <end position="354"/>
    </location>
</feature>
<feature type="transmembrane region" description="Helical" evidence="7">
    <location>
        <begin position="90"/>
        <end position="109"/>
    </location>
</feature>
<evidence type="ECO:0000256" key="7">
    <source>
        <dbReference type="SAM" id="Phobius"/>
    </source>
</evidence>
<evidence type="ECO:0000256" key="5">
    <source>
        <dbReference type="ARBA" id="ARBA00023136"/>
    </source>
</evidence>
<reference evidence="8 9" key="1">
    <citation type="submission" date="2024-02" db="EMBL/GenBank/DDBJ databases">
        <title>Herpetosiphon gulosus NBRC 112829.</title>
        <authorList>
            <person name="Ichikawa N."/>
            <person name="Katano-Makiyama Y."/>
            <person name="Hidaka K."/>
        </authorList>
    </citation>
    <scope>NUCLEOTIDE SEQUENCE [LARGE SCALE GENOMIC DNA]</scope>
    <source>
        <strain evidence="8 9">NBRC 112829</strain>
    </source>
</reference>
<feature type="transmembrane region" description="Helical" evidence="7">
    <location>
        <begin position="237"/>
        <end position="255"/>
    </location>
</feature>
<keyword evidence="9" id="KW-1185">Reference proteome</keyword>
<feature type="transmembrane region" description="Helical" evidence="7">
    <location>
        <begin position="172"/>
        <end position="196"/>
    </location>
</feature>
<dbReference type="PANTHER" id="PTHR30213">
    <property type="entry name" value="INNER MEMBRANE PROTEIN YHJD"/>
    <property type="match status" value="1"/>
</dbReference>
<organism evidence="8 9">
    <name type="scientific">Herpetosiphon gulosus</name>
    <dbReference type="NCBI Taxonomy" id="1973496"/>
    <lineage>
        <taxon>Bacteria</taxon>
        <taxon>Bacillati</taxon>
        <taxon>Chloroflexota</taxon>
        <taxon>Chloroflexia</taxon>
        <taxon>Herpetosiphonales</taxon>
        <taxon>Herpetosiphonaceae</taxon>
        <taxon>Herpetosiphon</taxon>
    </lineage>
</organism>
<evidence type="ECO:0000256" key="2">
    <source>
        <dbReference type="ARBA" id="ARBA00022475"/>
    </source>
</evidence>
<dbReference type="Proteomes" id="UP001428290">
    <property type="component" value="Unassembled WGS sequence"/>
</dbReference>
<keyword evidence="2" id="KW-1003">Cell membrane</keyword>
<evidence type="ECO:0000256" key="4">
    <source>
        <dbReference type="ARBA" id="ARBA00022989"/>
    </source>
</evidence>
<name>A0ABP9WX29_9CHLR</name>
<dbReference type="InterPro" id="IPR017039">
    <property type="entry name" value="Virul_fac_BrkB"/>
</dbReference>
<keyword evidence="3 7" id="KW-0812">Transmembrane</keyword>